<proteinExistence type="evidence at transcript level"/>
<feature type="domain" description="B box-type" evidence="7">
    <location>
        <begin position="132"/>
        <end position="174"/>
    </location>
</feature>
<dbReference type="InterPro" id="IPR001841">
    <property type="entry name" value="Znf_RING"/>
</dbReference>
<dbReference type="Pfam" id="PF00643">
    <property type="entry name" value="zf-B_box"/>
    <property type="match status" value="1"/>
</dbReference>
<evidence type="ECO:0000256" key="1">
    <source>
        <dbReference type="ARBA" id="ARBA00022723"/>
    </source>
</evidence>
<dbReference type="FunFam" id="2.60.120.920:FF:000004">
    <property type="entry name" value="Butyrophilin subfamily 1 member A1"/>
    <property type="match status" value="1"/>
</dbReference>
<dbReference type="SMART" id="SM00184">
    <property type="entry name" value="RING"/>
    <property type="match status" value="1"/>
</dbReference>
<accession>V9KST5</accession>
<evidence type="ECO:0000259" key="6">
    <source>
        <dbReference type="PROSITE" id="PS50089"/>
    </source>
</evidence>
<evidence type="ECO:0000256" key="4">
    <source>
        <dbReference type="PROSITE-ProRule" id="PRU00024"/>
    </source>
</evidence>
<dbReference type="InterPro" id="IPR001870">
    <property type="entry name" value="B30.2/SPRY"/>
</dbReference>
<evidence type="ECO:0000259" key="7">
    <source>
        <dbReference type="PROSITE" id="PS50119"/>
    </source>
</evidence>
<dbReference type="SMART" id="SM00336">
    <property type="entry name" value="BBOX"/>
    <property type="match status" value="1"/>
</dbReference>
<dbReference type="Pfam" id="PF13765">
    <property type="entry name" value="PRY"/>
    <property type="match status" value="1"/>
</dbReference>
<evidence type="ECO:0000313" key="9">
    <source>
        <dbReference type="EMBL" id="AFP01910.1"/>
    </source>
</evidence>
<dbReference type="InterPro" id="IPR017907">
    <property type="entry name" value="Znf_RING_CS"/>
</dbReference>
<dbReference type="InterPro" id="IPR027370">
    <property type="entry name" value="Znf-RING_euk"/>
</dbReference>
<evidence type="ECO:0000256" key="3">
    <source>
        <dbReference type="ARBA" id="ARBA00022833"/>
    </source>
</evidence>
<dbReference type="GO" id="GO:0008270">
    <property type="term" value="F:zinc ion binding"/>
    <property type="evidence" value="ECO:0007669"/>
    <property type="project" value="UniProtKB-KW"/>
</dbReference>
<dbReference type="SUPFAM" id="SSF57850">
    <property type="entry name" value="RING/U-box"/>
    <property type="match status" value="1"/>
</dbReference>
<dbReference type="InterPro" id="IPR003879">
    <property type="entry name" value="Butyrophylin_SPRY"/>
</dbReference>
<organism evidence="9">
    <name type="scientific">Callorhinchus milii</name>
    <name type="common">Ghost shark</name>
    <dbReference type="NCBI Taxonomy" id="7868"/>
    <lineage>
        <taxon>Eukaryota</taxon>
        <taxon>Metazoa</taxon>
        <taxon>Chordata</taxon>
        <taxon>Craniata</taxon>
        <taxon>Vertebrata</taxon>
        <taxon>Chondrichthyes</taxon>
        <taxon>Holocephali</taxon>
        <taxon>Chimaeriformes</taxon>
        <taxon>Callorhinchidae</taxon>
        <taxon>Callorhinchus</taxon>
    </lineage>
</organism>
<evidence type="ECO:0000256" key="2">
    <source>
        <dbReference type="ARBA" id="ARBA00022771"/>
    </source>
</evidence>
<dbReference type="SMART" id="SM00589">
    <property type="entry name" value="PRY"/>
    <property type="match status" value="1"/>
</dbReference>
<protein>
    <submittedName>
        <fullName evidence="9">E3 ubiquitin-protein ligase TRIM41</fullName>
    </submittedName>
</protein>
<dbReference type="InterPro" id="IPR043136">
    <property type="entry name" value="B30.2/SPRY_sf"/>
</dbReference>
<dbReference type="InterPro" id="IPR050143">
    <property type="entry name" value="TRIM/RBCC"/>
</dbReference>
<dbReference type="Gene3D" id="3.30.160.60">
    <property type="entry name" value="Classic Zinc Finger"/>
    <property type="match status" value="1"/>
</dbReference>
<dbReference type="Pfam" id="PF13445">
    <property type="entry name" value="zf-RING_UBOX"/>
    <property type="match status" value="1"/>
</dbReference>
<feature type="domain" description="RING-type" evidence="6">
    <location>
        <begin position="19"/>
        <end position="93"/>
    </location>
</feature>
<dbReference type="PROSITE" id="PS00518">
    <property type="entry name" value="ZF_RING_1"/>
    <property type="match status" value="1"/>
</dbReference>
<feature type="region of interest" description="Disordered" evidence="5">
    <location>
        <begin position="55"/>
        <end position="87"/>
    </location>
</feature>
<dbReference type="Gene3D" id="3.30.40.10">
    <property type="entry name" value="Zinc/RING finger domain, C3HC4 (zinc finger)"/>
    <property type="match status" value="1"/>
</dbReference>
<dbReference type="InterPro" id="IPR000315">
    <property type="entry name" value="Znf_B-box"/>
</dbReference>
<dbReference type="PROSITE" id="PS50119">
    <property type="entry name" value="ZF_BBOX"/>
    <property type="match status" value="1"/>
</dbReference>
<dbReference type="Pfam" id="PF00622">
    <property type="entry name" value="SPRY"/>
    <property type="match status" value="1"/>
</dbReference>
<dbReference type="PRINTS" id="PR01407">
    <property type="entry name" value="BUTYPHLNCDUF"/>
</dbReference>
<dbReference type="InterPro" id="IPR003877">
    <property type="entry name" value="SPRY_dom"/>
</dbReference>
<dbReference type="SUPFAM" id="SSF57845">
    <property type="entry name" value="B-box zinc-binding domain"/>
    <property type="match status" value="1"/>
</dbReference>
<keyword evidence="2 4" id="KW-0863">Zinc-finger</keyword>
<feature type="domain" description="B30.2/SPRY" evidence="8">
    <location>
        <begin position="314"/>
        <end position="502"/>
    </location>
</feature>
<sequence length="502" mass="56878">MAAEYGESSESALRKELQCSVCLDLFQDPVILSCGHNFCQSCILHVWDSGRAWSGTAGGNRRSSDSGGNRREAAAGGEGATGRAGAYSCPECRQTFSTKSFTKNFLVANLVEKLQKKPPAPSPPSNGVVKWCEKHQKPLTMYCRTDQEVLCAVCRSSRAHRNCDVLLAHEVVEEFPAQMRQRLDWFLQERELFVSVKKTEDETIVWVKRRKEELRVKISSEFAKLIEFLIEEQDILLTRLEEEQEAILGDVESNQVDLGSTIAELEQSIADIQSKLNHSVPLEEMLDSISRPAPELDKPMVTRVAPCWDMFTGPLQFIAWKRMLDVINPAPENLYFDPTTAHPNLTFYSNYTAVESCTSRSPVSDNPERFNRFQAVLATTHFPSGRHYWEVDVGHSLGWYLGVTCLHSSRKGYVKLSPQNHYWSISRQLDYCINEDLREPLDLECELTKVGIYLDFEAGQVSFYDACCMTHLYTFKAVFPEPIVPFLSPSKETDGVLQLCHF</sequence>
<dbReference type="SUPFAM" id="SSF49899">
    <property type="entry name" value="Concanavalin A-like lectins/glucanases"/>
    <property type="match status" value="1"/>
</dbReference>
<evidence type="ECO:0000259" key="8">
    <source>
        <dbReference type="PROSITE" id="PS50188"/>
    </source>
</evidence>
<dbReference type="GeneID" id="103174009"/>
<dbReference type="AlphaFoldDB" id="V9KST5"/>
<dbReference type="InterPro" id="IPR013320">
    <property type="entry name" value="ConA-like_dom_sf"/>
</dbReference>
<dbReference type="PROSITE" id="PS50089">
    <property type="entry name" value="ZF_RING_2"/>
    <property type="match status" value="1"/>
</dbReference>
<keyword evidence="3" id="KW-0862">Zinc</keyword>
<dbReference type="InterPro" id="IPR006574">
    <property type="entry name" value="PRY"/>
</dbReference>
<reference evidence="9" key="1">
    <citation type="journal article" date="2014" name="Nature">
        <title>Elephant shark genome provides unique insights into gnathostome evolution.</title>
        <authorList>
            <consortium name="International Elephant Shark Genome Sequencing Consortium"/>
            <person name="Venkatesh B."/>
            <person name="Lee A.P."/>
            <person name="Ravi V."/>
            <person name="Maurya A.K."/>
            <person name="Lian M.M."/>
            <person name="Swann J.B."/>
            <person name="Ohta Y."/>
            <person name="Flajnik M.F."/>
            <person name="Sutoh Y."/>
            <person name="Kasahara M."/>
            <person name="Hoon S."/>
            <person name="Gangu V."/>
            <person name="Roy S.W."/>
            <person name="Irimia M."/>
            <person name="Korzh V."/>
            <person name="Kondrychyn I."/>
            <person name="Lim Z.W."/>
            <person name="Tay B.H."/>
            <person name="Tohari S."/>
            <person name="Kong K.W."/>
            <person name="Ho S."/>
            <person name="Lorente-Galdos B."/>
            <person name="Quilez J."/>
            <person name="Marques-Bonet T."/>
            <person name="Raney B.J."/>
            <person name="Ingham P.W."/>
            <person name="Tay A."/>
            <person name="Hillier L.W."/>
            <person name="Minx P."/>
            <person name="Boehm T."/>
            <person name="Wilson R.K."/>
            <person name="Brenner S."/>
            <person name="Warren W.C."/>
        </authorList>
    </citation>
    <scope>NUCLEOTIDE SEQUENCE</scope>
    <source>
        <tissue evidence="9">Spleen</tissue>
    </source>
</reference>
<dbReference type="EMBL" id="JW869392">
    <property type="protein sequence ID" value="AFP01910.1"/>
    <property type="molecule type" value="mRNA"/>
</dbReference>
<name>V9KST5_CALMI</name>
<dbReference type="RefSeq" id="XP_042202582.1">
    <property type="nucleotide sequence ID" value="XM_042346648.1"/>
</dbReference>
<dbReference type="Gene3D" id="2.60.120.920">
    <property type="match status" value="1"/>
</dbReference>
<dbReference type="CDD" id="cd13733">
    <property type="entry name" value="SPRY_PRY_C-I_1"/>
    <property type="match status" value="1"/>
</dbReference>
<keyword evidence="1" id="KW-0479">Metal-binding</keyword>
<evidence type="ECO:0000256" key="5">
    <source>
        <dbReference type="SAM" id="MobiDB-lite"/>
    </source>
</evidence>
<dbReference type="PANTHER" id="PTHR24103">
    <property type="entry name" value="E3 UBIQUITIN-PROTEIN LIGASE TRIM"/>
    <property type="match status" value="1"/>
</dbReference>
<dbReference type="SMART" id="SM00449">
    <property type="entry name" value="SPRY"/>
    <property type="match status" value="1"/>
</dbReference>
<dbReference type="InterPro" id="IPR013083">
    <property type="entry name" value="Znf_RING/FYVE/PHD"/>
</dbReference>
<feature type="compositionally biased region" description="Basic and acidic residues" evidence="5">
    <location>
        <begin position="62"/>
        <end position="73"/>
    </location>
</feature>
<dbReference type="PROSITE" id="PS50188">
    <property type="entry name" value="B302_SPRY"/>
    <property type="match status" value="1"/>
</dbReference>